<dbReference type="AlphaFoldDB" id="A0A0A9GRK2"/>
<dbReference type="EMBL" id="GBRH01170824">
    <property type="protein sequence ID" value="JAE27072.1"/>
    <property type="molecule type" value="Transcribed_RNA"/>
</dbReference>
<evidence type="ECO:0000256" key="1">
    <source>
        <dbReference type="SAM" id="SignalP"/>
    </source>
</evidence>
<keyword evidence="1" id="KW-0732">Signal</keyword>
<evidence type="ECO:0000313" key="2">
    <source>
        <dbReference type="EMBL" id="JAE27072.1"/>
    </source>
</evidence>
<proteinExistence type="predicted"/>
<reference evidence="2" key="1">
    <citation type="submission" date="2014-09" db="EMBL/GenBank/DDBJ databases">
        <authorList>
            <person name="Magalhaes I.L.F."/>
            <person name="Oliveira U."/>
            <person name="Santos F.R."/>
            <person name="Vidigal T.H.D.A."/>
            <person name="Brescovit A.D."/>
            <person name="Santos A.J."/>
        </authorList>
    </citation>
    <scope>NUCLEOTIDE SEQUENCE</scope>
    <source>
        <tissue evidence="2">Shoot tissue taken approximately 20 cm above the soil surface</tissue>
    </source>
</reference>
<name>A0A0A9GRK2_ARUDO</name>
<protein>
    <submittedName>
        <fullName evidence="2">Uncharacterized protein</fullName>
    </submittedName>
</protein>
<feature type="chain" id="PRO_5005169051" evidence="1">
    <location>
        <begin position="21"/>
        <end position="46"/>
    </location>
</feature>
<accession>A0A0A9GRK2</accession>
<sequence>MRSGANALIFLVQTYNLVLLTEDDQSYWRLTVNGLTKQIGDSITKW</sequence>
<reference evidence="2" key="2">
    <citation type="journal article" date="2015" name="Data Brief">
        <title>Shoot transcriptome of the giant reed, Arundo donax.</title>
        <authorList>
            <person name="Barrero R.A."/>
            <person name="Guerrero F.D."/>
            <person name="Moolhuijzen P."/>
            <person name="Goolsby J.A."/>
            <person name="Tidwell J."/>
            <person name="Bellgard S.E."/>
            <person name="Bellgard M.I."/>
        </authorList>
    </citation>
    <scope>NUCLEOTIDE SEQUENCE</scope>
    <source>
        <tissue evidence="2">Shoot tissue taken approximately 20 cm above the soil surface</tissue>
    </source>
</reference>
<organism evidence="2">
    <name type="scientific">Arundo donax</name>
    <name type="common">Giant reed</name>
    <name type="synonym">Donax arundinaceus</name>
    <dbReference type="NCBI Taxonomy" id="35708"/>
    <lineage>
        <taxon>Eukaryota</taxon>
        <taxon>Viridiplantae</taxon>
        <taxon>Streptophyta</taxon>
        <taxon>Embryophyta</taxon>
        <taxon>Tracheophyta</taxon>
        <taxon>Spermatophyta</taxon>
        <taxon>Magnoliopsida</taxon>
        <taxon>Liliopsida</taxon>
        <taxon>Poales</taxon>
        <taxon>Poaceae</taxon>
        <taxon>PACMAD clade</taxon>
        <taxon>Arundinoideae</taxon>
        <taxon>Arundineae</taxon>
        <taxon>Arundo</taxon>
    </lineage>
</organism>
<feature type="signal peptide" evidence="1">
    <location>
        <begin position="1"/>
        <end position="20"/>
    </location>
</feature>